<dbReference type="eggNOG" id="COG2801">
    <property type="taxonomic scope" value="Bacteria"/>
</dbReference>
<dbReference type="Gene3D" id="3.30.420.10">
    <property type="entry name" value="Ribonuclease H-like superfamily/Ribonuclease H"/>
    <property type="match status" value="1"/>
</dbReference>
<dbReference type="SUPFAM" id="SSF53098">
    <property type="entry name" value="Ribonuclease H-like"/>
    <property type="match status" value="1"/>
</dbReference>
<dbReference type="Pfam" id="PF00665">
    <property type="entry name" value="rve"/>
    <property type="match status" value="1"/>
</dbReference>
<evidence type="ECO:0000259" key="2">
    <source>
        <dbReference type="PROSITE" id="PS50994"/>
    </source>
</evidence>
<dbReference type="PANTHER" id="PTHR46889:SF5">
    <property type="entry name" value="INTEGRASE PROTEIN"/>
    <property type="match status" value="1"/>
</dbReference>
<keyword evidence="4" id="KW-1185">Reference proteome</keyword>
<dbReference type="InterPro" id="IPR036397">
    <property type="entry name" value="RNaseH_sf"/>
</dbReference>
<evidence type="ECO:0000313" key="4">
    <source>
        <dbReference type="Proteomes" id="UP000000774"/>
    </source>
</evidence>
<dbReference type="KEGG" id="ooe:OEOE_0347"/>
<accession>Q04GV3</accession>
<dbReference type="Proteomes" id="UP000000774">
    <property type="component" value="Chromosome"/>
</dbReference>
<dbReference type="InterPro" id="IPR001584">
    <property type="entry name" value="Integrase_cat-core"/>
</dbReference>
<dbReference type="InterPro" id="IPR050900">
    <property type="entry name" value="Transposase_IS3/IS150/IS904"/>
</dbReference>
<dbReference type="GO" id="GO:0015074">
    <property type="term" value="P:DNA integration"/>
    <property type="evidence" value="ECO:0007669"/>
    <property type="project" value="InterPro"/>
</dbReference>
<dbReference type="GO" id="GO:0003676">
    <property type="term" value="F:nucleic acid binding"/>
    <property type="evidence" value="ECO:0007669"/>
    <property type="project" value="InterPro"/>
</dbReference>
<organism evidence="3 4">
    <name type="scientific">Oenococcus oeni (strain ATCC BAA-331 / PSU-1)</name>
    <dbReference type="NCBI Taxonomy" id="203123"/>
    <lineage>
        <taxon>Bacteria</taxon>
        <taxon>Bacillati</taxon>
        <taxon>Bacillota</taxon>
        <taxon>Bacilli</taxon>
        <taxon>Lactobacillales</taxon>
        <taxon>Lactobacillaceae</taxon>
        <taxon>Oenococcus</taxon>
    </lineage>
</organism>
<dbReference type="PANTHER" id="PTHR46889">
    <property type="entry name" value="TRANSPOSASE INSF FOR INSERTION SEQUENCE IS3B-RELATED"/>
    <property type="match status" value="1"/>
</dbReference>
<dbReference type="InterPro" id="IPR012337">
    <property type="entry name" value="RNaseH-like_sf"/>
</dbReference>
<feature type="domain" description="Integrase catalytic" evidence="2">
    <location>
        <begin position="177"/>
        <end position="330"/>
    </location>
</feature>
<name>Q04GV3_OENOB</name>
<dbReference type="InterPro" id="IPR025948">
    <property type="entry name" value="HTH-like_dom"/>
</dbReference>
<reference evidence="3 4" key="1">
    <citation type="journal article" date="2006" name="Proc. Natl. Acad. Sci. U.S.A.">
        <title>Comparative genomics of the lactic acid bacteria.</title>
        <authorList>
            <person name="Makarova K."/>
            <person name="Slesarev A."/>
            <person name="Wolf Y."/>
            <person name="Sorokin A."/>
            <person name="Mirkin B."/>
            <person name="Koonin E."/>
            <person name="Pavlov A."/>
            <person name="Pavlova N."/>
            <person name="Karamychev V."/>
            <person name="Polouchine N."/>
            <person name="Shakhova V."/>
            <person name="Grigoriev I."/>
            <person name="Lou Y."/>
            <person name="Rohksar D."/>
            <person name="Lucas S."/>
            <person name="Huang K."/>
            <person name="Goodstein D.M."/>
            <person name="Hawkins T."/>
            <person name="Plengvidhya V."/>
            <person name="Welker D."/>
            <person name="Hughes J."/>
            <person name="Goh Y."/>
            <person name="Benson A."/>
            <person name="Baldwin K."/>
            <person name="Lee J.H."/>
            <person name="Diaz-Muniz I."/>
            <person name="Dosti B."/>
            <person name="Smeianov V."/>
            <person name="Wechter W."/>
            <person name="Barabote R."/>
            <person name="Lorca G."/>
            <person name="Altermann E."/>
            <person name="Barrangou R."/>
            <person name="Ganesan B."/>
            <person name="Xie Y."/>
            <person name="Rawsthorne H."/>
            <person name="Tamir D."/>
            <person name="Parker C."/>
            <person name="Breidt F."/>
            <person name="Broadbent J."/>
            <person name="Hutkins R."/>
            <person name="O'Sullivan D."/>
            <person name="Steele J."/>
            <person name="Unlu G."/>
            <person name="Saier M."/>
            <person name="Klaenhammer T."/>
            <person name="Richardson P."/>
            <person name="Kozyavkin S."/>
            <person name="Weimer B."/>
            <person name="Mills D."/>
        </authorList>
    </citation>
    <scope>NUCLEOTIDE SEQUENCE [LARGE SCALE GENOMIC DNA]</scope>
    <source>
        <strain evidence="4">ATCC BAA-331 / PSU-1</strain>
    </source>
</reference>
<dbReference type="Pfam" id="PF13276">
    <property type="entry name" value="HTH_21"/>
    <property type="match status" value="1"/>
</dbReference>
<proteinExistence type="predicted"/>
<dbReference type="PROSITE" id="PS50994">
    <property type="entry name" value="INTEGRASE"/>
    <property type="match status" value="1"/>
</dbReference>
<dbReference type="HOGENOM" id="CLU_027402_4_3_9"/>
<dbReference type="AlphaFoldDB" id="Q04GV3"/>
<protein>
    <submittedName>
        <fullName evidence="3">Transposase</fullName>
    </submittedName>
</protein>
<comment type="function">
    <text evidence="1">Involved in the transposition of the insertion sequence.</text>
</comment>
<gene>
    <name evidence="3" type="ordered locus">OEOE_0347</name>
</gene>
<evidence type="ECO:0000313" key="3">
    <source>
        <dbReference type="EMBL" id="ABJ56319.1"/>
    </source>
</evidence>
<dbReference type="EMBL" id="CP000411">
    <property type="protein sequence ID" value="ABJ56319.1"/>
    <property type="molecule type" value="Genomic_DNA"/>
</dbReference>
<sequence>MLSGISPLSIGRNAFQSGQCSIGERNLKKINDPVRNLKGRKKTQIVDQIRVEQESLPKSNRYKVGDILKTIGLKKATYHDERKRIKNYVDKYEDVKVEILKIAESGRYRGRLTYGYRRVQEELIKLDIHLSDAVVRRLMDELNVQVSLYNRHRNGRYSSYKGTVGKVARNVLHQHFNETVPFKVLHTDVTQVRLADTKWAYVSAITDEASKEVLAFQVSNSPNSKLIMDTLDELTENIPEGIKPIIHSDQGWHYQLNYYTDKLSEKNLYKACLVRETVLIMRQLKASFIFLKQNVLMDFHSVKILENSRKSQRITSIGLTIDEYHRKQKA</sequence>
<evidence type="ECO:0000256" key="1">
    <source>
        <dbReference type="ARBA" id="ARBA00002286"/>
    </source>
</evidence>